<dbReference type="Proteomes" id="UP000887572">
    <property type="component" value="Unplaced"/>
</dbReference>
<evidence type="ECO:0000313" key="3">
    <source>
        <dbReference type="WBParaSite" id="Gr19_v10_g14673.t1"/>
    </source>
</evidence>
<evidence type="ECO:0000313" key="2">
    <source>
        <dbReference type="Proteomes" id="UP000887572"/>
    </source>
</evidence>
<keyword evidence="1" id="KW-0472">Membrane</keyword>
<feature type="transmembrane region" description="Helical" evidence="1">
    <location>
        <begin position="12"/>
        <end position="30"/>
    </location>
</feature>
<protein>
    <submittedName>
        <fullName evidence="3">Uncharacterized protein</fullName>
    </submittedName>
</protein>
<reference evidence="3" key="1">
    <citation type="submission" date="2022-11" db="UniProtKB">
        <authorList>
            <consortium name="WormBaseParasite"/>
        </authorList>
    </citation>
    <scope>IDENTIFICATION</scope>
</reference>
<name>A0A914H821_GLORO</name>
<accession>A0A914H821</accession>
<sequence>MSKPSTLQAVQNPVLCVCAIVVLAFRQSIVPFYNPLNNTNQPTKPNIFEPTRAGVLQLLLLLLLTAAL</sequence>
<evidence type="ECO:0000256" key="1">
    <source>
        <dbReference type="SAM" id="Phobius"/>
    </source>
</evidence>
<organism evidence="2 3">
    <name type="scientific">Globodera rostochiensis</name>
    <name type="common">Golden nematode worm</name>
    <name type="synonym">Heterodera rostochiensis</name>
    <dbReference type="NCBI Taxonomy" id="31243"/>
    <lineage>
        <taxon>Eukaryota</taxon>
        <taxon>Metazoa</taxon>
        <taxon>Ecdysozoa</taxon>
        <taxon>Nematoda</taxon>
        <taxon>Chromadorea</taxon>
        <taxon>Rhabditida</taxon>
        <taxon>Tylenchina</taxon>
        <taxon>Tylenchomorpha</taxon>
        <taxon>Tylenchoidea</taxon>
        <taxon>Heteroderidae</taxon>
        <taxon>Heteroderinae</taxon>
        <taxon>Globodera</taxon>
    </lineage>
</organism>
<keyword evidence="2" id="KW-1185">Reference proteome</keyword>
<keyword evidence="1" id="KW-0812">Transmembrane</keyword>
<dbReference type="WBParaSite" id="Gr19_v10_g14673.t1">
    <property type="protein sequence ID" value="Gr19_v10_g14673.t1"/>
    <property type="gene ID" value="Gr19_v10_g14673"/>
</dbReference>
<keyword evidence="1" id="KW-1133">Transmembrane helix</keyword>
<dbReference type="AlphaFoldDB" id="A0A914H821"/>
<proteinExistence type="predicted"/>